<keyword evidence="1" id="KW-0472">Membrane</keyword>
<dbReference type="GeneID" id="7840099"/>
<sequence>MTELGEDEIQEQSFENYDGKFSLDIEKENRKKVIKYLLAFVFAAVIIIILSNHFFFANGTKEKDNSEFQGETKVNQDQFQIYQQEIQPKYHQGCIQQQTQEINCLKWKKILILIA</sequence>
<evidence type="ECO:0000256" key="1">
    <source>
        <dbReference type="SAM" id="Phobius"/>
    </source>
</evidence>
<dbReference type="Proteomes" id="UP000009168">
    <property type="component" value="Unassembled WGS sequence"/>
</dbReference>
<name>I7MJJ6_TETTS</name>
<dbReference type="AlphaFoldDB" id="I7MJJ6"/>
<proteinExistence type="predicted"/>
<dbReference type="KEGG" id="tet:TTHERM_00190850"/>
<keyword evidence="1 2" id="KW-0812">Transmembrane</keyword>
<feature type="transmembrane region" description="Helical" evidence="1">
    <location>
        <begin position="36"/>
        <end position="56"/>
    </location>
</feature>
<dbReference type="InParanoid" id="I7MJJ6"/>
<protein>
    <submittedName>
        <fullName evidence="2">Transmembrane protein, putative</fullName>
    </submittedName>
</protein>
<keyword evidence="3" id="KW-1185">Reference proteome</keyword>
<dbReference type="EMBL" id="GG662693">
    <property type="protein sequence ID" value="EAR96417.2"/>
    <property type="molecule type" value="Genomic_DNA"/>
</dbReference>
<keyword evidence="1" id="KW-1133">Transmembrane helix</keyword>
<reference evidence="3" key="1">
    <citation type="journal article" date="2006" name="PLoS Biol.">
        <title>Macronuclear genome sequence of the ciliate Tetrahymena thermophila, a model eukaryote.</title>
        <authorList>
            <person name="Eisen J.A."/>
            <person name="Coyne R.S."/>
            <person name="Wu M."/>
            <person name="Wu D."/>
            <person name="Thiagarajan M."/>
            <person name="Wortman J.R."/>
            <person name="Badger J.H."/>
            <person name="Ren Q."/>
            <person name="Amedeo P."/>
            <person name="Jones K.M."/>
            <person name="Tallon L.J."/>
            <person name="Delcher A.L."/>
            <person name="Salzberg S.L."/>
            <person name="Silva J.C."/>
            <person name="Haas B.J."/>
            <person name="Majoros W.H."/>
            <person name="Farzad M."/>
            <person name="Carlton J.M."/>
            <person name="Smith R.K. Jr."/>
            <person name="Garg J."/>
            <person name="Pearlman R.E."/>
            <person name="Karrer K.M."/>
            <person name="Sun L."/>
            <person name="Manning G."/>
            <person name="Elde N.C."/>
            <person name="Turkewitz A.P."/>
            <person name="Asai D.J."/>
            <person name="Wilkes D.E."/>
            <person name="Wang Y."/>
            <person name="Cai H."/>
            <person name="Collins K."/>
            <person name="Stewart B.A."/>
            <person name="Lee S.R."/>
            <person name="Wilamowska K."/>
            <person name="Weinberg Z."/>
            <person name="Ruzzo W.L."/>
            <person name="Wloga D."/>
            <person name="Gaertig J."/>
            <person name="Frankel J."/>
            <person name="Tsao C.-C."/>
            <person name="Gorovsky M.A."/>
            <person name="Keeling P.J."/>
            <person name="Waller R.F."/>
            <person name="Patron N.J."/>
            <person name="Cherry J.M."/>
            <person name="Stover N.A."/>
            <person name="Krieger C.J."/>
            <person name="del Toro C."/>
            <person name="Ryder H.F."/>
            <person name="Williamson S.C."/>
            <person name="Barbeau R.A."/>
            <person name="Hamilton E.P."/>
            <person name="Orias E."/>
        </authorList>
    </citation>
    <scope>NUCLEOTIDE SEQUENCE [LARGE SCALE GENOMIC DNA]</scope>
    <source>
        <strain evidence="3">SB210</strain>
    </source>
</reference>
<evidence type="ECO:0000313" key="3">
    <source>
        <dbReference type="Proteomes" id="UP000009168"/>
    </source>
</evidence>
<dbReference type="RefSeq" id="XP_001016662.2">
    <property type="nucleotide sequence ID" value="XM_001016662.2"/>
</dbReference>
<evidence type="ECO:0000313" key="2">
    <source>
        <dbReference type="EMBL" id="EAR96417.2"/>
    </source>
</evidence>
<accession>I7MJJ6</accession>
<organism evidence="2 3">
    <name type="scientific">Tetrahymena thermophila (strain SB210)</name>
    <dbReference type="NCBI Taxonomy" id="312017"/>
    <lineage>
        <taxon>Eukaryota</taxon>
        <taxon>Sar</taxon>
        <taxon>Alveolata</taxon>
        <taxon>Ciliophora</taxon>
        <taxon>Intramacronucleata</taxon>
        <taxon>Oligohymenophorea</taxon>
        <taxon>Hymenostomatida</taxon>
        <taxon>Tetrahymenina</taxon>
        <taxon>Tetrahymenidae</taxon>
        <taxon>Tetrahymena</taxon>
    </lineage>
</organism>
<gene>
    <name evidence="2" type="ORF">TTHERM_00190850</name>
</gene>